<accession>A0ABY4CDT1</accession>
<feature type="region of interest" description="Disordered" evidence="3">
    <location>
        <begin position="81"/>
        <end position="115"/>
    </location>
</feature>
<dbReference type="InterPro" id="IPR050248">
    <property type="entry name" value="Polysacc_deacetylase_ArnD"/>
</dbReference>
<feature type="domain" description="NodB homology" evidence="5">
    <location>
        <begin position="136"/>
        <end position="318"/>
    </location>
</feature>
<evidence type="ECO:0000256" key="1">
    <source>
        <dbReference type="ARBA" id="ARBA00022723"/>
    </source>
</evidence>
<keyword evidence="4" id="KW-0732">Signal</keyword>
<gene>
    <name evidence="6" type="ORF">LSG31_11730</name>
</gene>
<dbReference type="PANTHER" id="PTHR10587">
    <property type="entry name" value="GLYCOSYL TRANSFERASE-RELATED"/>
    <property type="match status" value="1"/>
</dbReference>
<protein>
    <submittedName>
        <fullName evidence="6">Polysaccharide deacetylase family protein</fullName>
    </submittedName>
</protein>
<feature type="chain" id="PRO_5046407199" evidence="4">
    <location>
        <begin position="22"/>
        <end position="332"/>
    </location>
</feature>
<dbReference type="InterPro" id="IPR011330">
    <property type="entry name" value="Glyco_hydro/deAcase_b/a-brl"/>
</dbReference>
<dbReference type="PROSITE" id="PS51677">
    <property type="entry name" value="NODB"/>
    <property type="match status" value="1"/>
</dbReference>
<keyword evidence="7" id="KW-1185">Reference proteome</keyword>
<evidence type="ECO:0000256" key="2">
    <source>
        <dbReference type="ARBA" id="ARBA00022801"/>
    </source>
</evidence>
<dbReference type="RefSeq" id="WP_347435301.1">
    <property type="nucleotide sequence ID" value="NZ_CP089291.1"/>
</dbReference>
<name>A0ABY4CDT1_9BACL</name>
<dbReference type="Gene3D" id="3.20.20.370">
    <property type="entry name" value="Glycoside hydrolase/deacetylase"/>
    <property type="match status" value="1"/>
</dbReference>
<feature type="compositionally biased region" description="Polar residues" evidence="3">
    <location>
        <begin position="81"/>
        <end position="98"/>
    </location>
</feature>
<keyword evidence="1" id="KW-0479">Metal-binding</keyword>
<dbReference type="Pfam" id="PF01522">
    <property type="entry name" value="Polysacc_deac_1"/>
    <property type="match status" value="1"/>
</dbReference>
<keyword evidence="2" id="KW-0378">Hydrolase</keyword>
<organism evidence="6 7">
    <name type="scientific">Fodinisporobacter ferrooxydans</name>
    <dbReference type="NCBI Taxonomy" id="2901836"/>
    <lineage>
        <taxon>Bacteria</taxon>
        <taxon>Bacillati</taxon>
        <taxon>Bacillota</taxon>
        <taxon>Bacilli</taxon>
        <taxon>Bacillales</taxon>
        <taxon>Alicyclobacillaceae</taxon>
        <taxon>Fodinisporobacter</taxon>
    </lineage>
</organism>
<feature type="signal peptide" evidence="4">
    <location>
        <begin position="1"/>
        <end position="21"/>
    </location>
</feature>
<dbReference type="InterPro" id="IPR002509">
    <property type="entry name" value="NODB_dom"/>
</dbReference>
<dbReference type="PROSITE" id="PS51257">
    <property type="entry name" value="PROKAR_LIPOPROTEIN"/>
    <property type="match status" value="1"/>
</dbReference>
<evidence type="ECO:0000256" key="4">
    <source>
        <dbReference type="SAM" id="SignalP"/>
    </source>
</evidence>
<reference evidence="6" key="1">
    <citation type="submission" date="2021-12" db="EMBL/GenBank/DDBJ databases">
        <title>Alicyclobacillaceae gen. nov., sp. nov., isolated from chalcocite enrichment system.</title>
        <authorList>
            <person name="Jiang Z."/>
        </authorList>
    </citation>
    <scope>NUCLEOTIDE SEQUENCE</scope>
    <source>
        <strain evidence="6">MYW30-H2</strain>
    </source>
</reference>
<dbReference type="PANTHER" id="PTHR10587:SF133">
    <property type="entry name" value="CHITIN DEACETYLASE 1-RELATED"/>
    <property type="match status" value="1"/>
</dbReference>
<evidence type="ECO:0000313" key="6">
    <source>
        <dbReference type="EMBL" id="UOF88625.1"/>
    </source>
</evidence>
<evidence type="ECO:0000256" key="3">
    <source>
        <dbReference type="SAM" id="MobiDB-lite"/>
    </source>
</evidence>
<dbReference type="Proteomes" id="UP000830167">
    <property type="component" value="Chromosome"/>
</dbReference>
<dbReference type="CDD" id="cd10917">
    <property type="entry name" value="CE4_NodB_like_6s_7s"/>
    <property type="match status" value="1"/>
</dbReference>
<dbReference type="SUPFAM" id="SSF88713">
    <property type="entry name" value="Glycoside hydrolase/deacetylase"/>
    <property type="match status" value="1"/>
</dbReference>
<evidence type="ECO:0000313" key="7">
    <source>
        <dbReference type="Proteomes" id="UP000830167"/>
    </source>
</evidence>
<evidence type="ECO:0000259" key="5">
    <source>
        <dbReference type="PROSITE" id="PS51677"/>
    </source>
</evidence>
<proteinExistence type="predicted"/>
<dbReference type="EMBL" id="CP089291">
    <property type="protein sequence ID" value="UOF88625.1"/>
    <property type="molecule type" value="Genomic_DNA"/>
</dbReference>
<sequence>MVPLFRFFALFLPVTLFFLFACQPDNSPKQPIRFEQSKHWLQFKAPPQLIGWKTQGISQKNQDKKRILESHAKSVAYTFSSMPEPSTKQSQRSTTAIHHTTHPPQQPIQTSSNHTIKQQVINQSQILYYSGSRSLKEAALTFDDGPDVSFTSKILRILKQYHIHATFFIVGARAQAHPEMVQRIARDGNAIGNHTWNHPDLKRLSPIQIRNEIEKTDELLQSLVGYKPALFRPPYGSTSKAILQEIGGMGYKVIDWSVDTRDWAGTPVPQIMNNVRQEIYPGGIILQHCAGNTLGMEHTVQTLPEIITTLQKQGYTFVTVPELLHIPAKIGR</sequence>